<dbReference type="CDD" id="cd01288">
    <property type="entry name" value="FabZ"/>
    <property type="match status" value="1"/>
</dbReference>
<sequence length="148" mass="15951">MKYNSDEIAKILPHRYPFALVDRIVDGEEGKWAKGIKCVTVNEPFFQGHFPQYHVMPGVLIVEAMAQVGGVALLSMPENKGKLALFGGIKNARFRRQVTPGDVLEIECTLTKQKGPVGIGEAKATVDGQVAATAELTFALVNAPEGSV</sequence>
<keyword evidence="5 10" id="KW-0444">Lipid biosynthesis</keyword>
<comment type="function">
    <text evidence="9 10">Involved in unsaturated fatty acids biosynthesis. Catalyzes the dehydration of short chain beta-hydroxyacyl-ACPs and long chain saturated and unsaturated beta-hydroxyacyl-ACPs.</text>
</comment>
<dbReference type="FunFam" id="3.10.129.10:FF:000001">
    <property type="entry name" value="3-hydroxyacyl-[acyl-carrier-protein] dehydratase FabZ"/>
    <property type="match status" value="1"/>
</dbReference>
<dbReference type="NCBIfam" id="NF000582">
    <property type="entry name" value="PRK00006.1"/>
    <property type="match status" value="1"/>
</dbReference>
<accession>A0A9D2P7E2</accession>
<gene>
    <name evidence="10 11" type="primary">fabZ</name>
    <name evidence="11" type="ORF">H9703_02205</name>
</gene>
<keyword evidence="7 10" id="KW-0443">Lipid metabolism</keyword>
<dbReference type="GO" id="GO:0016020">
    <property type="term" value="C:membrane"/>
    <property type="evidence" value="ECO:0007669"/>
    <property type="project" value="GOC"/>
</dbReference>
<evidence type="ECO:0000256" key="6">
    <source>
        <dbReference type="ARBA" id="ARBA00022556"/>
    </source>
</evidence>
<dbReference type="GO" id="GO:0005737">
    <property type="term" value="C:cytoplasm"/>
    <property type="evidence" value="ECO:0007669"/>
    <property type="project" value="UniProtKB-SubCell"/>
</dbReference>
<dbReference type="InterPro" id="IPR013114">
    <property type="entry name" value="FabA_FabZ"/>
</dbReference>
<keyword evidence="8 10" id="KW-0456">Lyase</keyword>
<name>A0A9D2P7E2_9FIRM</name>
<dbReference type="EC" id="4.2.1.59" evidence="10"/>
<keyword evidence="4 10" id="KW-0963">Cytoplasm</keyword>
<comment type="similarity">
    <text evidence="3 10">Belongs to the thioester dehydratase family. FabZ subfamily.</text>
</comment>
<dbReference type="InterPro" id="IPR010084">
    <property type="entry name" value="FabZ"/>
</dbReference>
<evidence type="ECO:0000256" key="5">
    <source>
        <dbReference type="ARBA" id="ARBA00022516"/>
    </source>
</evidence>
<dbReference type="Pfam" id="PF07977">
    <property type="entry name" value="FabA"/>
    <property type="match status" value="1"/>
</dbReference>
<comment type="subcellular location">
    <subcellularLocation>
        <location evidence="2 10">Cytoplasm</location>
    </subcellularLocation>
</comment>
<evidence type="ECO:0000256" key="2">
    <source>
        <dbReference type="ARBA" id="ARBA00004496"/>
    </source>
</evidence>
<dbReference type="GO" id="GO:0019171">
    <property type="term" value="F:(3R)-hydroxyacyl-[acyl-carrier-protein] dehydratase activity"/>
    <property type="evidence" value="ECO:0007669"/>
    <property type="project" value="UniProtKB-EC"/>
</dbReference>
<dbReference type="PANTHER" id="PTHR30272">
    <property type="entry name" value="3-HYDROXYACYL-[ACYL-CARRIER-PROTEIN] DEHYDRATASE"/>
    <property type="match status" value="1"/>
</dbReference>
<dbReference type="PANTHER" id="PTHR30272:SF1">
    <property type="entry name" value="3-HYDROXYACYL-[ACYL-CARRIER-PROTEIN] DEHYDRATASE"/>
    <property type="match status" value="1"/>
</dbReference>
<evidence type="ECO:0000313" key="12">
    <source>
        <dbReference type="Proteomes" id="UP000823906"/>
    </source>
</evidence>
<comment type="catalytic activity">
    <reaction evidence="1 10">
        <text>a (3R)-hydroxyacyl-[ACP] = a (2E)-enoyl-[ACP] + H2O</text>
        <dbReference type="Rhea" id="RHEA:13097"/>
        <dbReference type="Rhea" id="RHEA-COMP:9925"/>
        <dbReference type="Rhea" id="RHEA-COMP:9945"/>
        <dbReference type="ChEBI" id="CHEBI:15377"/>
        <dbReference type="ChEBI" id="CHEBI:78784"/>
        <dbReference type="ChEBI" id="CHEBI:78827"/>
        <dbReference type="EC" id="4.2.1.59"/>
    </reaction>
</comment>
<dbReference type="EMBL" id="DWWN01000016">
    <property type="protein sequence ID" value="HJC44944.1"/>
    <property type="molecule type" value="Genomic_DNA"/>
</dbReference>
<keyword evidence="6 10" id="KW-0441">Lipid A biosynthesis</keyword>
<dbReference type="HAMAP" id="MF_00406">
    <property type="entry name" value="FabZ"/>
    <property type="match status" value="1"/>
</dbReference>
<dbReference type="GO" id="GO:0009245">
    <property type="term" value="P:lipid A biosynthetic process"/>
    <property type="evidence" value="ECO:0007669"/>
    <property type="project" value="UniProtKB-UniRule"/>
</dbReference>
<dbReference type="AlphaFoldDB" id="A0A9D2P7E2"/>
<evidence type="ECO:0000256" key="7">
    <source>
        <dbReference type="ARBA" id="ARBA00023098"/>
    </source>
</evidence>
<dbReference type="Gene3D" id="3.10.129.10">
    <property type="entry name" value="Hotdog Thioesterase"/>
    <property type="match status" value="1"/>
</dbReference>
<feature type="active site" evidence="10">
    <location>
        <position position="49"/>
    </location>
</feature>
<evidence type="ECO:0000313" key="11">
    <source>
        <dbReference type="EMBL" id="HJC44944.1"/>
    </source>
</evidence>
<organism evidence="11 12">
    <name type="scientific">Candidatus Faecalibacterium faecigallinarum</name>
    <dbReference type="NCBI Taxonomy" id="2838577"/>
    <lineage>
        <taxon>Bacteria</taxon>
        <taxon>Bacillati</taxon>
        <taxon>Bacillota</taxon>
        <taxon>Clostridia</taxon>
        <taxon>Eubacteriales</taxon>
        <taxon>Oscillospiraceae</taxon>
        <taxon>Faecalibacterium</taxon>
    </lineage>
</organism>
<reference evidence="11" key="1">
    <citation type="journal article" date="2021" name="PeerJ">
        <title>Extensive microbial diversity within the chicken gut microbiome revealed by metagenomics and culture.</title>
        <authorList>
            <person name="Gilroy R."/>
            <person name="Ravi A."/>
            <person name="Getino M."/>
            <person name="Pursley I."/>
            <person name="Horton D.L."/>
            <person name="Alikhan N.F."/>
            <person name="Baker D."/>
            <person name="Gharbi K."/>
            <person name="Hall N."/>
            <person name="Watson M."/>
            <person name="Adriaenssens E.M."/>
            <person name="Foster-Nyarko E."/>
            <person name="Jarju S."/>
            <person name="Secka A."/>
            <person name="Antonio M."/>
            <person name="Oren A."/>
            <person name="Chaudhuri R.R."/>
            <person name="La Ragione R."/>
            <person name="Hildebrand F."/>
            <person name="Pallen M.J."/>
        </authorList>
    </citation>
    <scope>NUCLEOTIDE SEQUENCE</scope>
    <source>
        <strain evidence="11">ChiSjej5B23-2810</strain>
    </source>
</reference>
<evidence type="ECO:0000256" key="3">
    <source>
        <dbReference type="ARBA" id="ARBA00009174"/>
    </source>
</evidence>
<dbReference type="SUPFAM" id="SSF54637">
    <property type="entry name" value="Thioesterase/thiol ester dehydrase-isomerase"/>
    <property type="match status" value="1"/>
</dbReference>
<evidence type="ECO:0000256" key="9">
    <source>
        <dbReference type="ARBA" id="ARBA00025049"/>
    </source>
</evidence>
<evidence type="ECO:0000256" key="1">
    <source>
        <dbReference type="ARBA" id="ARBA00001055"/>
    </source>
</evidence>
<reference evidence="11" key="2">
    <citation type="submission" date="2021-04" db="EMBL/GenBank/DDBJ databases">
        <authorList>
            <person name="Gilroy R."/>
        </authorList>
    </citation>
    <scope>NUCLEOTIDE SEQUENCE</scope>
    <source>
        <strain evidence="11">ChiSjej5B23-2810</strain>
    </source>
</reference>
<evidence type="ECO:0000256" key="10">
    <source>
        <dbReference type="HAMAP-Rule" id="MF_00406"/>
    </source>
</evidence>
<protein>
    <recommendedName>
        <fullName evidence="10">3-hydroxyacyl-[acyl-carrier-protein] dehydratase FabZ</fullName>
        <ecNumber evidence="10">4.2.1.59</ecNumber>
    </recommendedName>
    <alternativeName>
        <fullName evidence="10">(3R)-hydroxymyristoyl-[acyl-carrier-protein] dehydratase</fullName>
        <shortName evidence="10">(3R)-hydroxymyristoyl-ACP dehydrase</shortName>
    </alternativeName>
    <alternativeName>
        <fullName evidence="10">Beta-hydroxyacyl-ACP dehydratase</fullName>
    </alternativeName>
</protein>
<dbReference type="InterPro" id="IPR029069">
    <property type="entry name" value="HotDog_dom_sf"/>
</dbReference>
<evidence type="ECO:0000256" key="8">
    <source>
        <dbReference type="ARBA" id="ARBA00023239"/>
    </source>
</evidence>
<proteinExistence type="inferred from homology"/>
<dbReference type="Proteomes" id="UP000823906">
    <property type="component" value="Unassembled WGS sequence"/>
</dbReference>
<dbReference type="GO" id="GO:0006633">
    <property type="term" value="P:fatty acid biosynthetic process"/>
    <property type="evidence" value="ECO:0007669"/>
    <property type="project" value="UniProtKB-UniRule"/>
</dbReference>
<dbReference type="NCBIfam" id="TIGR01750">
    <property type="entry name" value="fabZ"/>
    <property type="match status" value="1"/>
</dbReference>
<evidence type="ECO:0000256" key="4">
    <source>
        <dbReference type="ARBA" id="ARBA00022490"/>
    </source>
</evidence>
<comment type="caution">
    <text evidence="11">The sequence shown here is derived from an EMBL/GenBank/DDBJ whole genome shotgun (WGS) entry which is preliminary data.</text>
</comment>